<gene>
    <name evidence="2" type="ORF">JBS370_LOCUS40547</name>
</gene>
<dbReference type="AlphaFoldDB" id="A0A820I763"/>
<accession>A0A820I763</accession>
<dbReference type="Proteomes" id="UP000663836">
    <property type="component" value="Unassembled WGS sequence"/>
</dbReference>
<dbReference type="SUPFAM" id="SSF51445">
    <property type="entry name" value="(Trans)glycosidases"/>
    <property type="match status" value="1"/>
</dbReference>
<dbReference type="GO" id="GO:0004567">
    <property type="term" value="F:beta-mannosidase activity"/>
    <property type="evidence" value="ECO:0007669"/>
    <property type="project" value="TreeGrafter"/>
</dbReference>
<dbReference type="EMBL" id="CAJOBD010037109">
    <property type="protein sequence ID" value="CAF4305853.1"/>
    <property type="molecule type" value="Genomic_DNA"/>
</dbReference>
<evidence type="ECO:0000313" key="2">
    <source>
        <dbReference type="EMBL" id="CAF4305853.1"/>
    </source>
</evidence>
<name>A0A820I763_9BILA</name>
<dbReference type="InterPro" id="IPR050887">
    <property type="entry name" value="Beta-mannosidase_GH2"/>
</dbReference>
<comment type="caution">
    <text evidence="2">The sequence shown here is derived from an EMBL/GenBank/DDBJ whole genome shotgun (WGS) entry which is preliminary data.</text>
</comment>
<organism evidence="2 3">
    <name type="scientific">Rotaria sordida</name>
    <dbReference type="NCBI Taxonomy" id="392033"/>
    <lineage>
        <taxon>Eukaryota</taxon>
        <taxon>Metazoa</taxon>
        <taxon>Spiralia</taxon>
        <taxon>Gnathifera</taxon>
        <taxon>Rotifera</taxon>
        <taxon>Eurotatoria</taxon>
        <taxon>Bdelloidea</taxon>
        <taxon>Philodinida</taxon>
        <taxon>Philodinidae</taxon>
        <taxon>Rotaria</taxon>
    </lineage>
</organism>
<evidence type="ECO:0000256" key="1">
    <source>
        <dbReference type="ARBA" id="ARBA00023295"/>
    </source>
</evidence>
<keyword evidence="1" id="KW-0378">Hydrolase</keyword>
<dbReference type="GO" id="GO:0006516">
    <property type="term" value="P:glycoprotein catabolic process"/>
    <property type="evidence" value="ECO:0007669"/>
    <property type="project" value="TreeGrafter"/>
</dbReference>
<dbReference type="InterPro" id="IPR017853">
    <property type="entry name" value="GH"/>
</dbReference>
<dbReference type="Gene3D" id="3.20.20.80">
    <property type="entry name" value="Glycosidases"/>
    <property type="match status" value="1"/>
</dbReference>
<proteinExistence type="predicted"/>
<evidence type="ECO:0000313" key="3">
    <source>
        <dbReference type="Proteomes" id="UP000663836"/>
    </source>
</evidence>
<dbReference type="PANTHER" id="PTHR43730:SF1">
    <property type="entry name" value="BETA-MANNOSIDASE"/>
    <property type="match status" value="1"/>
</dbReference>
<protein>
    <submittedName>
        <fullName evidence="2">Uncharacterized protein</fullName>
    </submittedName>
</protein>
<reference evidence="2" key="1">
    <citation type="submission" date="2021-02" db="EMBL/GenBank/DDBJ databases">
        <authorList>
            <person name="Nowell W R."/>
        </authorList>
    </citation>
    <scope>NUCLEOTIDE SEQUENCE</scope>
</reference>
<keyword evidence="1" id="KW-0326">Glycosidase</keyword>
<dbReference type="PANTHER" id="PTHR43730">
    <property type="entry name" value="BETA-MANNOSIDASE"/>
    <property type="match status" value="1"/>
</dbReference>
<sequence>MKKTKDDYRKLYVDAIIDAVKQIDKGNNRPFVTSSPSNGLETIIENYIAKDPQDPLYGDVHFYEYQDDSWDPPTYHIGFKF</sequence>